<dbReference type="EMBL" id="LJQG01000282">
    <property type="protein sequence ID" value="KPX14406.1"/>
    <property type="molecule type" value="Genomic_DNA"/>
</dbReference>
<keyword evidence="1" id="KW-0233">DNA recombination</keyword>
<evidence type="ECO:0000313" key="2">
    <source>
        <dbReference type="EMBL" id="KPX14406.1"/>
    </source>
</evidence>
<protein>
    <recommendedName>
        <fullName evidence="4">Integrase</fullName>
    </recommendedName>
</protein>
<sequence>MFSPFYNPGRALRISSMHAARFMLLNMSEFCANKNIKIDKIFESLETYKSFHDTQPILGHKQLTSLVRCLSRLTDRERGFGLDRAILPFIQKQVKNSNYKSQQTPVIPSRILLFKYNQYQSYISDFLDNVDSIKKILEKSVENPLYGKNPVAQYHPKARGFHATDEQKRQHLMSPFTFEMAIKENNLFELSNKYNWTRMSNITAFLSLAGHCAKNLIHIFTLMRDHEVKNLSMDCLSPTRGWNNEALYVASITTKLYGAKKPRQWITTDAIVKPVEVLTKILEILSPYTNNPENYLLVSTTVHPASHNNKPSNGPIKRGRFEIHLPEILIEEGDIQELETIEPLRNWRGDPRFKIGQPWKVASHQFRRTMAVFSAQTGLITLPSLKRLLGHITSVMSLYYTKGCSAQNYHFNLMNPRLAKEMRQAAQEADGAMFIREALNSTEKLYGFKGAEIWRNNYDSVWLRQSIEETLELVELGLASWTPTGLGGCTYSGSCIKRLHGNYYSCITCRELVAKESVMNETVEIMEYDLKQLDPQSIEYKAEKRNLEDFIDLRSRIIAKFS</sequence>
<dbReference type="Proteomes" id="UP000050346">
    <property type="component" value="Unassembled WGS sequence"/>
</dbReference>
<evidence type="ECO:0000256" key="1">
    <source>
        <dbReference type="ARBA" id="ARBA00023172"/>
    </source>
</evidence>
<organism evidence="2 3">
    <name type="scientific">Pseudomonas amygdali pv. dendropanacis</name>
    <dbReference type="NCBI Taxonomy" id="235272"/>
    <lineage>
        <taxon>Bacteria</taxon>
        <taxon>Pseudomonadati</taxon>
        <taxon>Pseudomonadota</taxon>
        <taxon>Gammaproteobacteria</taxon>
        <taxon>Pseudomonadales</taxon>
        <taxon>Pseudomonadaceae</taxon>
        <taxon>Pseudomonas</taxon>
        <taxon>Pseudomonas amygdali</taxon>
    </lineage>
</organism>
<gene>
    <name evidence="2" type="ORF">ALO71_02146</name>
</gene>
<dbReference type="Gene3D" id="1.10.443.10">
    <property type="entry name" value="Intergrase catalytic core"/>
    <property type="match status" value="1"/>
</dbReference>
<accession>A0A0P9QHD1</accession>
<dbReference type="InterPro" id="IPR011010">
    <property type="entry name" value="DNA_brk_join_enz"/>
</dbReference>
<proteinExistence type="predicted"/>
<dbReference type="PATRIC" id="fig|235272.12.peg.2888"/>
<dbReference type="AlphaFoldDB" id="A0A0P9QHD1"/>
<name>A0A0P9QHD1_PSEA0</name>
<reference evidence="2 3" key="1">
    <citation type="submission" date="2015-09" db="EMBL/GenBank/DDBJ databases">
        <title>Genome announcement of multiple Pseudomonas syringae strains.</title>
        <authorList>
            <person name="Thakur S."/>
            <person name="Wang P.W."/>
            <person name="Gong Y."/>
            <person name="Weir B.S."/>
            <person name="Guttman D.S."/>
        </authorList>
    </citation>
    <scope>NUCLEOTIDE SEQUENCE [LARGE SCALE GENOMIC DNA]</scope>
    <source>
        <strain evidence="2 3">ICMP9150</strain>
    </source>
</reference>
<dbReference type="SUPFAM" id="SSF56349">
    <property type="entry name" value="DNA breaking-rejoining enzymes"/>
    <property type="match status" value="1"/>
</dbReference>
<dbReference type="GO" id="GO:0015074">
    <property type="term" value="P:DNA integration"/>
    <property type="evidence" value="ECO:0007669"/>
    <property type="project" value="InterPro"/>
</dbReference>
<evidence type="ECO:0000313" key="3">
    <source>
        <dbReference type="Proteomes" id="UP000050346"/>
    </source>
</evidence>
<dbReference type="GO" id="GO:0006310">
    <property type="term" value="P:DNA recombination"/>
    <property type="evidence" value="ECO:0007669"/>
    <property type="project" value="UniProtKB-KW"/>
</dbReference>
<dbReference type="GO" id="GO:0003677">
    <property type="term" value="F:DNA binding"/>
    <property type="evidence" value="ECO:0007669"/>
    <property type="project" value="InterPro"/>
</dbReference>
<comment type="caution">
    <text evidence="2">The sequence shown here is derived from an EMBL/GenBank/DDBJ whole genome shotgun (WGS) entry which is preliminary data.</text>
</comment>
<evidence type="ECO:0008006" key="4">
    <source>
        <dbReference type="Google" id="ProtNLM"/>
    </source>
</evidence>
<dbReference type="InterPro" id="IPR013762">
    <property type="entry name" value="Integrase-like_cat_sf"/>
</dbReference>